<protein>
    <submittedName>
        <fullName evidence="1">Uncharacterized protein</fullName>
    </submittedName>
</protein>
<sequence>MRLFKRDGYNLVISDEAYALKAFRQIWNRDKSLSKERAITELGYCYFMEDSRSDYKYIIDEQERKEAIKQGEGMKDNWEPDTTVKEAQALYASFKTTSELLLDDTRMLVEKYRMKLRSMDLTELDIKETKELGAIIKLIPSMVKDLDEAERAIAKELAQNDKVRGAQEKAIYEDL</sequence>
<organism evidence="1 2">
    <name type="scientific">Bacteroides phage crAss001</name>
    <name type="common">Bacteroides phage PhiCrAss001</name>
    <dbReference type="NCBI Taxonomy" id="2301731"/>
    <lineage>
        <taxon>Viruses</taxon>
        <taxon>Duplodnaviria</taxon>
        <taxon>Heunggongvirae</taxon>
        <taxon>Uroviricota</taxon>
        <taxon>Caudoviricetes</taxon>
        <taxon>Crassvirales</taxon>
        <taxon>Steigviridae</taxon>
        <taxon>Asinivirinae</taxon>
        <taxon>Kehishuvirus</taxon>
        <taxon>Kehishuvirus primarius</taxon>
    </lineage>
</organism>
<keyword evidence="2" id="KW-1185">Reference proteome</keyword>
<dbReference type="Proteomes" id="UP000262320">
    <property type="component" value="Segment"/>
</dbReference>
<evidence type="ECO:0000313" key="2">
    <source>
        <dbReference type="Proteomes" id="UP000262320"/>
    </source>
</evidence>
<gene>
    <name evidence="1" type="ORF">crAss001_16</name>
</gene>
<name>A0A385DVQ6_BPCA1</name>
<proteinExistence type="predicted"/>
<dbReference type="EMBL" id="MH675552">
    <property type="protein sequence ID" value="AXQ62659.1"/>
    <property type="molecule type" value="Genomic_DNA"/>
</dbReference>
<reference evidence="1 2" key="1">
    <citation type="submission" date="2018-07" db="EMBL/GenBank/DDBJ databases">
        <title>PhiCrAss001, a member of the most abundant bacteriophage family in the human gut, infects Bacteroides.</title>
        <authorList>
            <person name="Shkoporov A.N."/>
            <person name="Khokhlova E.V."/>
            <person name="Fitzgerald C.B."/>
            <person name="Stockdale S.R."/>
            <person name="Draper L.A."/>
            <person name="Ross R.P."/>
            <person name="Hill C."/>
        </authorList>
    </citation>
    <scope>NUCLEOTIDE SEQUENCE [LARGE SCALE GENOMIC DNA]</scope>
    <source>
        <strain evidence="2">crAss001</strain>
    </source>
</reference>
<organismHost>
    <name type="scientific">Bacteroides intestinalis</name>
    <dbReference type="NCBI Taxonomy" id="329854"/>
</organismHost>
<evidence type="ECO:0000313" key="1">
    <source>
        <dbReference type="EMBL" id="AXQ62659.1"/>
    </source>
</evidence>
<accession>A0A385DVQ6</accession>